<evidence type="ECO:0000313" key="2">
    <source>
        <dbReference type="EMBL" id="OMJ78586.1"/>
    </source>
</evidence>
<keyword evidence="3" id="KW-1185">Reference proteome</keyword>
<evidence type="ECO:0000313" key="3">
    <source>
        <dbReference type="Proteomes" id="UP000187209"/>
    </source>
</evidence>
<evidence type="ECO:0000256" key="1">
    <source>
        <dbReference type="SAM" id="SignalP"/>
    </source>
</evidence>
<feature type="chain" id="PRO_5012751573" evidence="1">
    <location>
        <begin position="18"/>
        <end position="109"/>
    </location>
</feature>
<sequence>MATRTLVCVLLIGMNLAAQTNIQSILSLSMKNNINFMQITDNKVIDNANIQIDCEDDASTLTENSDDTNVIVVVDATPIIISDNKEVEAEAIIDLEKETIVWDLSFVYM</sequence>
<comment type="caution">
    <text evidence="2">The sequence shown here is derived from an EMBL/GenBank/DDBJ whole genome shotgun (WGS) entry which is preliminary data.</text>
</comment>
<protein>
    <submittedName>
        <fullName evidence="2">Uncharacterized protein</fullName>
    </submittedName>
</protein>
<dbReference type="AlphaFoldDB" id="A0A1R2BPD9"/>
<gene>
    <name evidence="2" type="ORF">SteCoe_21566</name>
</gene>
<organism evidence="2 3">
    <name type="scientific">Stentor coeruleus</name>
    <dbReference type="NCBI Taxonomy" id="5963"/>
    <lineage>
        <taxon>Eukaryota</taxon>
        <taxon>Sar</taxon>
        <taxon>Alveolata</taxon>
        <taxon>Ciliophora</taxon>
        <taxon>Postciliodesmatophora</taxon>
        <taxon>Heterotrichea</taxon>
        <taxon>Heterotrichida</taxon>
        <taxon>Stentoridae</taxon>
        <taxon>Stentor</taxon>
    </lineage>
</organism>
<dbReference type="Proteomes" id="UP000187209">
    <property type="component" value="Unassembled WGS sequence"/>
</dbReference>
<proteinExistence type="predicted"/>
<feature type="signal peptide" evidence="1">
    <location>
        <begin position="1"/>
        <end position="17"/>
    </location>
</feature>
<reference evidence="2 3" key="1">
    <citation type="submission" date="2016-11" db="EMBL/GenBank/DDBJ databases">
        <title>The macronuclear genome of Stentor coeruleus: a giant cell with tiny introns.</title>
        <authorList>
            <person name="Slabodnick M."/>
            <person name="Ruby J.G."/>
            <person name="Reiff S.B."/>
            <person name="Swart E.C."/>
            <person name="Gosai S."/>
            <person name="Prabakaran S."/>
            <person name="Witkowska E."/>
            <person name="Larue G.E."/>
            <person name="Fisher S."/>
            <person name="Freeman R.M."/>
            <person name="Gunawardena J."/>
            <person name="Chu W."/>
            <person name="Stover N.A."/>
            <person name="Gregory B.D."/>
            <person name="Nowacki M."/>
            <person name="Derisi J."/>
            <person name="Roy S.W."/>
            <person name="Marshall W.F."/>
            <person name="Sood P."/>
        </authorList>
    </citation>
    <scope>NUCLEOTIDE SEQUENCE [LARGE SCALE GENOMIC DNA]</scope>
    <source>
        <strain evidence="2">WM001</strain>
    </source>
</reference>
<dbReference type="EMBL" id="MPUH01000514">
    <property type="protein sequence ID" value="OMJ78586.1"/>
    <property type="molecule type" value="Genomic_DNA"/>
</dbReference>
<name>A0A1R2BPD9_9CILI</name>
<keyword evidence="1" id="KW-0732">Signal</keyword>
<accession>A0A1R2BPD9</accession>